<keyword evidence="1" id="KW-1133">Transmembrane helix</keyword>
<dbReference type="AlphaFoldDB" id="A0A928VN14"/>
<dbReference type="EMBL" id="JADEXQ010000015">
    <property type="protein sequence ID" value="MBE9029407.1"/>
    <property type="molecule type" value="Genomic_DNA"/>
</dbReference>
<feature type="transmembrane region" description="Helical" evidence="1">
    <location>
        <begin position="382"/>
        <end position="400"/>
    </location>
</feature>
<evidence type="ECO:0000259" key="2">
    <source>
        <dbReference type="SMART" id="SM01080"/>
    </source>
</evidence>
<reference evidence="3" key="1">
    <citation type="submission" date="2020-10" db="EMBL/GenBank/DDBJ databases">
        <authorList>
            <person name="Castelo-Branco R."/>
            <person name="Eusebio N."/>
            <person name="Adriana R."/>
            <person name="Vieira A."/>
            <person name="Brugerolle De Fraissinette N."/>
            <person name="Rezende De Castro R."/>
            <person name="Schneider M.P."/>
            <person name="Vasconcelos V."/>
            <person name="Leao P.N."/>
        </authorList>
    </citation>
    <scope>NUCLEOTIDE SEQUENCE</scope>
    <source>
        <strain evidence="3">LEGE 11480</strain>
    </source>
</reference>
<dbReference type="SMART" id="SM01080">
    <property type="entry name" value="CHASE2"/>
    <property type="match status" value="1"/>
</dbReference>
<keyword evidence="1" id="KW-0472">Membrane</keyword>
<feature type="transmembrane region" description="Helical" evidence="1">
    <location>
        <begin position="406"/>
        <end position="426"/>
    </location>
</feature>
<gene>
    <name evidence="3" type="ORF">IQ266_06470</name>
</gene>
<feature type="domain" description="CHASE2" evidence="2">
    <location>
        <begin position="61"/>
        <end position="370"/>
    </location>
</feature>
<accession>A0A928VN14</accession>
<dbReference type="Proteomes" id="UP000625316">
    <property type="component" value="Unassembled WGS sequence"/>
</dbReference>
<keyword evidence="1" id="KW-0812">Transmembrane</keyword>
<organism evidence="3 4">
    <name type="scientific">Romeriopsis navalis LEGE 11480</name>
    <dbReference type="NCBI Taxonomy" id="2777977"/>
    <lineage>
        <taxon>Bacteria</taxon>
        <taxon>Bacillati</taxon>
        <taxon>Cyanobacteriota</taxon>
        <taxon>Cyanophyceae</taxon>
        <taxon>Leptolyngbyales</taxon>
        <taxon>Leptolyngbyaceae</taxon>
        <taxon>Romeriopsis</taxon>
        <taxon>Romeriopsis navalis</taxon>
    </lineage>
</organism>
<evidence type="ECO:0000313" key="3">
    <source>
        <dbReference type="EMBL" id="MBE9029407.1"/>
    </source>
</evidence>
<evidence type="ECO:0000256" key="1">
    <source>
        <dbReference type="SAM" id="Phobius"/>
    </source>
</evidence>
<dbReference type="Pfam" id="PF05226">
    <property type="entry name" value="CHASE2"/>
    <property type="match status" value="1"/>
</dbReference>
<keyword evidence="4" id="KW-1185">Reference proteome</keyword>
<dbReference type="InterPro" id="IPR007890">
    <property type="entry name" value="CHASE2"/>
</dbReference>
<feature type="transmembrane region" description="Helical" evidence="1">
    <location>
        <begin position="350"/>
        <end position="370"/>
    </location>
</feature>
<evidence type="ECO:0000313" key="4">
    <source>
        <dbReference type="Proteomes" id="UP000625316"/>
    </source>
</evidence>
<comment type="caution">
    <text evidence="3">The sequence shown here is derived from an EMBL/GenBank/DDBJ whole genome shotgun (WGS) entry which is preliminary data.</text>
</comment>
<protein>
    <submittedName>
        <fullName evidence="3">CHASE2 domain-containing protein</fullName>
    </submittedName>
</protein>
<sequence length="516" mass="56471">MPVDLPPPTETITPTSPAVGLLQRWRQTAERYLAQSGSQIGWAIGLASLSAIGVGMNPPLLQPVERQMQQQFWQVRGSLAPPADIVIVGIDANTLTQISGWPLDRSNYARVIDQLLGAGARGVAVDILFDVPRGPGQIAAQIDQCGSQGLGAGDQLFRQVLRQYGDRVTLATSFEVIAGDAGGALSRSRLVVPHCALAAPNTRFGSIDFITEGGQNRPTFHQLGHRALTRRRQQSDVDRMLLDDYKIKSFAQSALDAAKIAYPPVQGDDIYFYGGRGTFPTFSLADILLPDNWQSKFQSGEFFRNKLILIGMADDTQLDIVDTPLGRMAGVELHANAIATILQSRALRPIFPNTWMTAGIVFLAVLAAAAVQSQAKQPRSRFLWALGLSCAWAAAGFLLLSQASLLLPTVLPIGAIASTGAAYFGFDVARDQRNRKQLESSLKDRSRDPVVRDIINQQTDETLKQVLLEGRQQELLGARIGGGRYQTRRASTRITRCPDWRRALSDYPNSWDGWVW</sequence>
<dbReference type="RefSeq" id="WP_264324226.1">
    <property type="nucleotide sequence ID" value="NZ_JADEXQ010000015.1"/>
</dbReference>
<proteinExistence type="predicted"/>
<name>A0A928VN14_9CYAN</name>